<dbReference type="Gene3D" id="3.30.40.10">
    <property type="entry name" value="Zinc/RING finger domain, C3HC4 (zinc finger)"/>
    <property type="match status" value="1"/>
</dbReference>
<feature type="compositionally biased region" description="Pro residues" evidence="5">
    <location>
        <begin position="97"/>
        <end position="117"/>
    </location>
</feature>
<dbReference type="Proteomes" id="UP000008021">
    <property type="component" value="Chromosome 1"/>
</dbReference>
<dbReference type="PROSITE" id="PS00518">
    <property type="entry name" value="ZF_RING_1"/>
    <property type="match status" value="1"/>
</dbReference>
<evidence type="ECO:0000256" key="5">
    <source>
        <dbReference type="SAM" id="MobiDB-lite"/>
    </source>
</evidence>
<dbReference type="InterPro" id="IPR017907">
    <property type="entry name" value="Znf_RING_CS"/>
</dbReference>
<dbReference type="eggNOG" id="KOG0311">
    <property type="taxonomic scope" value="Eukaryota"/>
</dbReference>
<dbReference type="GO" id="GO:0008270">
    <property type="term" value="F:zinc ion binding"/>
    <property type="evidence" value="ECO:0007669"/>
    <property type="project" value="UniProtKB-KW"/>
</dbReference>
<evidence type="ECO:0000259" key="6">
    <source>
        <dbReference type="PROSITE" id="PS50089"/>
    </source>
</evidence>
<feature type="compositionally biased region" description="Low complexity" evidence="5">
    <location>
        <begin position="170"/>
        <end position="179"/>
    </location>
</feature>
<feature type="compositionally biased region" description="Gly residues" evidence="5">
    <location>
        <begin position="65"/>
        <end position="75"/>
    </location>
</feature>
<feature type="compositionally biased region" description="Basic and acidic residues" evidence="5">
    <location>
        <begin position="209"/>
        <end position="220"/>
    </location>
</feature>
<feature type="domain" description="RING-type" evidence="6">
    <location>
        <begin position="259"/>
        <end position="299"/>
    </location>
</feature>
<dbReference type="EnsemblPlants" id="OMERI01G30700.2">
    <property type="protein sequence ID" value="OMERI01G30700.2"/>
    <property type="gene ID" value="OMERI01G30700"/>
</dbReference>
<keyword evidence="8" id="KW-1185">Reference proteome</keyword>
<dbReference type="SMART" id="SM00184">
    <property type="entry name" value="RING"/>
    <property type="match status" value="1"/>
</dbReference>
<feature type="compositionally biased region" description="Basic residues" evidence="5">
    <location>
        <begin position="377"/>
        <end position="389"/>
    </location>
</feature>
<reference evidence="7" key="1">
    <citation type="submission" date="2015-04" db="UniProtKB">
        <authorList>
            <consortium name="EnsemblPlants"/>
        </authorList>
    </citation>
    <scope>IDENTIFICATION</scope>
</reference>
<keyword evidence="3" id="KW-0862">Zinc</keyword>
<accession>A0A0E0C8T8</accession>
<evidence type="ECO:0000256" key="1">
    <source>
        <dbReference type="ARBA" id="ARBA00022723"/>
    </source>
</evidence>
<dbReference type="Gramene" id="OMERI01G30700.2">
    <property type="protein sequence ID" value="OMERI01G30700.2"/>
    <property type="gene ID" value="OMERI01G30700"/>
</dbReference>
<feature type="compositionally biased region" description="Basic and acidic residues" evidence="5">
    <location>
        <begin position="37"/>
        <end position="58"/>
    </location>
</feature>
<proteinExistence type="predicted"/>
<evidence type="ECO:0000256" key="2">
    <source>
        <dbReference type="ARBA" id="ARBA00022771"/>
    </source>
</evidence>
<feature type="compositionally biased region" description="Gly residues" evidence="5">
    <location>
        <begin position="180"/>
        <end position="193"/>
    </location>
</feature>
<evidence type="ECO:0000313" key="7">
    <source>
        <dbReference type="EnsemblPlants" id="OMERI01G30700.2"/>
    </source>
</evidence>
<dbReference type="InterPro" id="IPR001841">
    <property type="entry name" value="Znf_RING"/>
</dbReference>
<keyword evidence="2 4" id="KW-0863">Zinc-finger</keyword>
<dbReference type="Pfam" id="PF13923">
    <property type="entry name" value="zf-C3HC4_2"/>
    <property type="match status" value="1"/>
</dbReference>
<protein>
    <recommendedName>
        <fullName evidence="6">RING-type domain-containing protein</fullName>
    </recommendedName>
</protein>
<dbReference type="CDD" id="cd16531">
    <property type="entry name" value="RING-HC_RING1-like"/>
    <property type="match status" value="1"/>
</dbReference>
<dbReference type="PANTHER" id="PTHR46537">
    <property type="entry name" value="OS11G0578200 PROTEIN"/>
    <property type="match status" value="1"/>
</dbReference>
<feature type="region of interest" description="Disordered" evidence="5">
    <location>
        <begin position="1"/>
        <end position="241"/>
    </location>
</feature>
<dbReference type="InterPro" id="IPR044592">
    <property type="entry name" value="RING1A/B"/>
</dbReference>
<dbReference type="PANTHER" id="PTHR46537:SF2">
    <property type="entry name" value="OS01G0796700 PROTEIN"/>
    <property type="match status" value="1"/>
</dbReference>
<dbReference type="AlphaFoldDB" id="A0A0E0C8T8"/>
<dbReference type="STRING" id="40149.A0A0E0C8T8"/>
<dbReference type="SUPFAM" id="SSF57850">
    <property type="entry name" value="RING/U-box"/>
    <property type="match status" value="1"/>
</dbReference>
<feature type="compositionally biased region" description="Basic and acidic residues" evidence="5">
    <location>
        <begin position="414"/>
        <end position="430"/>
    </location>
</feature>
<dbReference type="InterPro" id="IPR013083">
    <property type="entry name" value="Znf_RING/FYVE/PHD"/>
</dbReference>
<evidence type="ECO:0000256" key="3">
    <source>
        <dbReference type="ARBA" id="ARBA00022833"/>
    </source>
</evidence>
<evidence type="ECO:0000256" key="4">
    <source>
        <dbReference type="PROSITE-ProRule" id="PRU00175"/>
    </source>
</evidence>
<reference evidence="7" key="2">
    <citation type="submission" date="2018-05" db="EMBL/GenBank/DDBJ databases">
        <title>OmerRS3 (Oryza meridionalis Reference Sequence Version 3).</title>
        <authorList>
            <person name="Zhang J."/>
            <person name="Kudrna D."/>
            <person name="Lee S."/>
            <person name="Talag J."/>
            <person name="Welchert J."/>
            <person name="Wing R.A."/>
        </authorList>
    </citation>
    <scope>NUCLEOTIDE SEQUENCE [LARGE SCALE GENOMIC DNA]</scope>
    <source>
        <strain evidence="7">cv. OR44</strain>
    </source>
</reference>
<keyword evidence="1" id="KW-0479">Metal-binding</keyword>
<feature type="region of interest" description="Disordered" evidence="5">
    <location>
        <begin position="377"/>
        <end position="468"/>
    </location>
</feature>
<dbReference type="PROSITE" id="PS50089">
    <property type="entry name" value="ZF_RING_2"/>
    <property type="match status" value="1"/>
</dbReference>
<sequence>MPAQKRPLQPADSDDSDGHVPVGRAASSRGGGGGVSHESDGEDAARRAREPPRDQRDGDPDEGDGGGGDGSGGGSDSESSLNGAGDKDEQCSLTHPPGWPPPFFRCPPLPSFLPPSLPDDRPRPLPASSRGWIAATAARSYGQRARMPAQKRRLSSSPSSRPRDHVETNGMAGASKAAAGSGGGGGGGSGGGVPLPPRGGSAAAAAAKRAADPQPQREGDSDAEFGGGVDGDSESSQSDGDMDEFIVVKLAEIRKEVQCPICLGIIRKTRTVMECLHRFCRDCIDKSMRLGNNECPACRTHCASRRSLRDDPNYDALIAALYPDIDKYEEEELAFSEEERSRNKKIQATIEETIRRQSEAVGKKRSTAKATATVFARKYRRNMRTRGRGKTIAPDIAPTGSDNEDREEGNAIDTTKESSSADDRSPDLMPKRGRKRPASRASPARTIGSSDHGFEENDELIGGKESFTTSPLRGEMLAWGKNGTRSQTRHGSVGGSNGRMAKGGRVAKLVDHLRTTDDMDKEFNLYLVLLPLDEQSMPNLEKPYISCRPTLSIRHLVQLSRQVEELDIFMRIDHRNGSVTTQDCTTGFAKMRLSDGLERIREDKLLSELHPSFTSHHGDLELLYALKTQG</sequence>
<name>A0A0E0C8T8_9ORYZ</name>
<evidence type="ECO:0000313" key="8">
    <source>
        <dbReference type="Proteomes" id="UP000008021"/>
    </source>
</evidence>
<organism evidence="7">
    <name type="scientific">Oryza meridionalis</name>
    <dbReference type="NCBI Taxonomy" id="40149"/>
    <lineage>
        <taxon>Eukaryota</taxon>
        <taxon>Viridiplantae</taxon>
        <taxon>Streptophyta</taxon>
        <taxon>Embryophyta</taxon>
        <taxon>Tracheophyta</taxon>
        <taxon>Spermatophyta</taxon>
        <taxon>Magnoliopsida</taxon>
        <taxon>Liliopsida</taxon>
        <taxon>Poales</taxon>
        <taxon>Poaceae</taxon>
        <taxon>BOP clade</taxon>
        <taxon>Oryzoideae</taxon>
        <taxon>Oryzeae</taxon>
        <taxon>Oryzinae</taxon>
        <taxon>Oryza</taxon>
    </lineage>
</organism>